<dbReference type="GO" id="GO:0006357">
    <property type="term" value="P:regulation of transcription by RNA polymerase II"/>
    <property type="evidence" value="ECO:0007669"/>
    <property type="project" value="TreeGrafter"/>
</dbReference>
<name>E0W3I6_PEDHC</name>
<dbReference type="PANTHER" id="PTHR23110:SF111">
    <property type="entry name" value="LONGITUDINALS LACKING PROTEIN, ISOFORMS F_I_K_T"/>
    <property type="match status" value="1"/>
</dbReference>
<dbReference type="GO" id="GO:0045467">
    <property type="term" value="P:R7 cell development"/>
    <property type="evidence" value="ECO:0007669"/>
    <property type="project" value="UniProtKB-ARBA"/>
</dbReference>
<dbReference type="InterPro" id="IPR000210">
    <property type="entry name" value="BTB/POZ_dom"/>
</dbReference>
<accession>E0W3I6</accession>
<dbReference type="AlphaFoldDB" id="E0W3I6"/>
<dbReference type="Gene3D" id="3.30.710.10">
    <property type="entry name" value="Potassium Channel Kv1.1, Chain A"/>
    <property type="match status" value="1"/>
</dbReference>
<dbReference type="SUPFAM" id="SSF54695">
    <property type="entry name" value="POZ domain"/>
    <property type="match status" value="1"/>
</dbReference>
<dbReference type="HOGENOM" id="CLU_461771_0_0_1"/>
<evidence type="ECO:0000256" key="4">
    <source>
        <dbReference type="ARBA" id="ARBA00022902"/>
    </source>
</evidence>
<dbReference type="EMBL" id="AAZO01007402">
    <property type="status" value="NOT_ANNOTATED_CDS"/>
    <property type="molecule type" value="Genomic_DNA"/>
</dbReference>
<dbReference type="GO" id="GO:0007464">
    <property type="term" value="P:R3/R4 cell fate commitment"/>
    <property type="evidence" value="ECO:0007669"/>
    <property type="project" value="UniProtKB-ARBA"/>
</dbReference>
<feature type="region of interest" description="Disordered" evidence="10">
    <location>
        <begin position="124"/>
        <end position="238"/>
    </location>
</feature>
<dbReference type="GO" id="GO:0016199">
    <property type="term" value="P:axon midline choice point recognition"/>
    <property type="evidence" value="ECO:0007669"/>
    <property type="project" value="UniProtKB-ARBA"/>
</dbReference>
<reference evidence="14" key="3">
    <citation type="submission" date="2021-02" db="UniProtKB">
        <authorList>
            <consortium name="EnsemblMetazoa"/>
        </authorList>
    </citation>
    <scope>IDENTIFICATION</scope>
    <source>
        <strain evidence="14">USDA</strain>
    </source>
</reference>
<evidence type="ECO:0000256" key="8">
    <source>
        <dbReference type="ARBA" id="ARBA00037382"/>
    </source>
</evidence>
<protein>
    <submittedName>
        <fullName evidence="13 14">BTB domain transcription factor, putative</fullName>
    </submittedName>
</protein>
<dbReference type="CTD" id="8237071"/>
<keyword evidence="9" id="KW-0863">Zinc-finger</keyword>
<dbReference type="InParanoid" id="E0W3I6"/>
<keyword evidence="15" id="KW-1185">Reference proteome</keyword>
<evidence type="ECO:0000256" key="7">
    <source>
        <dbReference type="ARBA" id="ARBA00023242"/>
    </source>
</evidence>
<dbReference type="InterPro" id="IPR013087">
    <property type="entry name" value="Znf_C2H2_type"/>
</dbReference>
<comment type="function">
    <text evidence="8">Putative transcription factor required for axon growth and guidance in the central and peripheral nervous systems. Repels CNS axons away from the midline by promoting the expression of the midline repellent sli and its receptor robo.</text>
</comment>
<comment type="subcellular location">
    <subcellularLocation>
        <location evidence="1">Nucleus</location>
    </subcellularLocation>
</comment>
<dbReference type="GO" id="GO:0045476">
    <property type="term" value="P:nurse cell apoptotic process"/>
    <property type="evidence" value="ECO:0007669"/>
    <property type="project" value="UniProtKB-ARBA"/>
</dbReference>
<evidence type="ECO:0000313" key="15">
    <source>
        <dbReference type="Proteomes" id="UP000009046"/>
    </source>
</evidence>
<dbReference type="InterPro" id="IPR051095">
    <property type="entry name" value="Dros_DevTransReg"/>
</dbReference>
<keyword evidence="5" id="KW-0805">Transcription regulation</keyword>
<dbReference type="GO" id="GO:0035167">
    <property type="term" value="P:larval lymph gland hemopoiesis"/>
    <property type="evidence" value="ECO:0007669"/>
    <property type="project" value="UniProtKB-ARBA"/>
</dbReference>
<dbReference type="GO" id="GO:0007526">
    <property type="term" value="P:larval somatic muscle development"/>
    <property type="evidence" value="ECO:0007669"/>
    <property type="project" value="UniProtKB-ARBA"/>
</dbReference>
<sequence>MSSGEHLCLKWNNFENNISSYLDILRSENDFVDVTITCGEKNFKAHKVILSACSPYFRGIFQENPCSHPVIILKNVSSNEMEAIIQYIYTGETYIAKDDLFSFLNTANLLQIIGLINYNSSSSSSYDDGGDNNNQNGTYGLHHHHHHSNEYNNNQGQKIRIPNSSGNSSGSNSSGSTTAKTGGIVVKKFAHKTDECNKTRSPPNADGNPSKKKHGGRVSDGDTQQSGESPPVVKSAEENCPILSKQLLLPKKRKLSVVDQNKNEFYDNSELSNSSEDLKDSGTILRNCLESEKQEGEKEADDECPPLSIPTVMIKKETVESDNNNVLEPEVGLCVKEEQEFESASEESSHNGDILLQRLQASQDIKGEGYVTDHGEEILLKVPKPDVSIFSKKTCKGDGDIVVVGGGGVGGGGGGNNNTGNGGIECENLTLTPNVEIFLRNANNSSDNLINKLTKINLFKAKQMKKIKKSCGVTTAVNKSDVTIVATVPGTSKSGMCDKNDFATGSTGTGSGTTGTTVRNGIGNDCKTLHLANLPCPHCRQEYNNLSALKYHVRLMHSDLENKLFCHLCPMNFIEREYFKIHLWEAHNARF</sequence>
<evidence type="ECO:0000313" key="13">
    <source>
        <dbReference type="EMBL" id="EEB20192.1"/>
    </source>
</evidence>
<keyword evidence="9" id="KW-0862">Zinc</keyword>
<keyword evidence="6" id="KW-0804">Transcription</keyword>
<keyword evidence="4" id="KW-0524">Neurogenesis</keyword>
<evidence type="ECO:0000256" key="2">
    <source>
        <dbReference type="ARBA" id="ARBA00022473"/>
    </source>
</evidence>
<reference evidence="13" key="1">
    <citation type="submission" date="2007-04" db="EMBL/GenBank/DDBJ databases">
        <title>Annotation of Pediculus humanus corporis strain USDA.</title>
        <authorList>
            <person name="Kirkness E."/>
            <person name="Hannick L."/>
            <person name="Hass B."/>
            <person name="Bruggner R."/>
            <person name="Lawson D."/>
            <person name="Bidwell S."/>
            <person name="Joardar V."/>
            <person name="Caler E."/>
            <person name="Walenz B."/>
            <person name="Inman J."/>
            <person name="Schobel S."/>
            <person name="Galinsky K."/>
            <person name="Amedeo P."/>
            <person name="Strausberg R."/>
        </authorList>
    </citation>
    <scope>NUCLEOTIDE SEQUENCE</scope>
    <source>
        <strain evidence="13">USDA</strain>
    </source>
</reference>
<dbReference type="PROSITE" id="PS50157">
    <property type="entry name" value="ZINC_FINGER_C2H2_2"/>
    <property type="match status" value="1"/>
</dbReference>
<reference evidence="13" key="2">
    <citation type="submission" date="2007-04" db="EMBL/GenBank/DDBJ databases">
        <title>The genome of the human body louse.</title>
        <authorList>
            <consortium name="The Human Body Louse Genome Consortium"/>
            <person name="Kirkness E."/>
            <person name="Walenz B."/>
            <person name="Hass B."/>
            <person name="Bruggner R."/>
            <person name="Strausberg R."/>
        </authorList>
    </citation>
    <scope>NUCLEOTIDE SEQUENCE</scope>
    <source>
        <strain evidence="13">USDA</strain>
    </source>
</reference>
<feature type="compositionally biased region" description="Low complexity" evidence="10">
    <location>
        <begin position="163"/>
        <end position="176"/>
    </location>
</feature>
<dbReference type="Gene3D" id="3.30.160.60">
    <property type="entry name" value="Classic Zinc Finger"/>
    <property type="match status" value="1"/>
</dbReference>
<dbReference type="InterPro" id="IPR011333">
    <property type="entry name" value="SKP1/BTB/POZ_sf"/>
</dbReference>
<dbReference type="EMBL" id="DS235882">
    <property type="protein sequence ID" value="EEB20192.1"/>
    <property type="molecule type" value="Genomic_DNA"/>
</dbReference>
<dbReference type="GO" id="GO:0048813">
    <property type="term" value="P:dendrite morphogenesis"/>
    <property type="evidence" value="ECO:0007669"/>
    <property type="project" value="UniProtKB-ARBA"/>
</dbReference>
<proteinExistence type="predicted"/>
<feature type="domain" description="C2H2-type" evidence="12">
    <location>
        <begin position="534"/>
        <end position="562"/>
    </location>
</feature>
<evidence type="ECO:0000259" key="12">
    <source>
        <dbReference type="PROSITE" id="PS50157"/>
    </source>
</evidence>
<keyword evidence="2" id="KW-0217">Developmental protein</keyword>
<feature type="compositionally biased region" description="Low complexity" evidence="10">
    <location>
        <begin position="124"/>
        <end position="140"/>
    </location>
</feature>
<gene>
    <name evidence="14" type="primary">8237071</name>
    <name evidence="13" type="ORF">Phum_PHUM605150</name>
</gene>
<evidence type="ECO:0000256" key="9">
    <source>
        <dbReference type="PROSITE-ProRule" id="PRU00042"/>
    </source>
</evidence>
<dbReference type="GO" id="GO:0008406">
    <property type="term" value="P:gonad development"/>
    <property type="evidence" value="ECO:0007669"/>
    <property type="project" value="UniProtKB-ARBA"/>
</dbReference>
<dbReference type="PROSITE" id="PS00028">
    <property type="entry name" value="ZINC_FINGER_C2H2_1"/>
    <property type="match status" value="2"/>
</dbReference>
<dbReference type="eggNOG" id="ENOG502RZI2">
    <property type="taxonomic scope" value="Eukaryota"/>
</dbReference>
<evidence type="ECO:0000256" key="10">
    <source>
        <dbReference type="SAM" id="MobiDB-lite"/>
    </source>
</evidence>
<dbReference type="PROSITE" id="PS50097">
    <property type="entry name" value="BTB"/>
    <property type="match status" value="1"/>
</dbReference>
<dbReference type="RefSeq" id="XP_002432930.1">
    <property type="nucleotide sequence ID" value="XM_002432885.1"/>
</dbReference>
<evidence type="ECO:0000313" key="14">
    <source>
        <dbReference type="EnsemblMetazoa" id="PHUM605150-PA"/>
    </source>
</evidence>
<evidence type="ECO:0000259" key="11">
    <source>
        <dbReference type="PROSITE" id="PS50097"/>
    </source>
</evidence>
<dbReference type="CDD" id="cd18315">
    <property type="entry name" value="BTB_POZ_BAB-like"/>
    <property type="match status" value="1"/>
</dbReference>
<dbReference type="OrthoDB" id="684045at2759"/>
<dbReference type="GO" id="GO:0008270">
    <property type="term" value="F:zinc ion binding"/>
    <property type="evidence" value="ECO:0007669"/>
    <property type="project" value="UniProtKB-KW"/>
</dbReference>
<evidence type="ECO:0000256" key="1">
    <source>
        <dbReference type="ARBA" id="ARBA00004123"/>
    </source>
</evidence>
<evidence type="ECO:0000256" key="5">
    <source>
        <dbReference type="ARBA" id="ARBA00023015"/>
    </source>
</evidence>
<dbReference type="KEGG" id="phu:Phum_PHUM605150"/>
<organism>
    <name type="scientific">Pediculus humanus subsp. corporis</name>
    <name type="common">Body louse</name>
    <dbReference type="NCBI Taxonomy" id="121224"/>
    <lineage>
        <taxon>Eukaryota</taxon>
        <taxon>Metazoa</taxon>
        <taxon>Ecdysozoa</taxon>
        <taxon>Arthropoda</taxon>
        <taxon>Hexapoda</taxon>
        <taxon>Insecta</taxon>
        <taxon>Pterygota</taxon>
        <taxon>Neoptera</taxon>
        <taxon>Paraneoptera</taxon>
        <taxon>Psocodea</taxon>
        <taxon>Troctomorpha</taxon>
        <taxon>Phthiraptera</taxon>
        <taxon>Anoplura</taxon>
        <taxon>Pediculidae</taxon>
        <taxon>Pediculus</taxon>
    </lineage>
</organism>
<dbReference type="PANTHER" id="PTHR23110">
    <property type="entry name" value="BTB DOMAIN TRANSCRIPTION FACTOR"/>
    <property type="match status" value="1"/>
</dbReference>
<keyword evidence="3" id="KW-0221">Differentiation</keyword>
<dbReference type="GeneID" id="8237071"/>
<dbReference type="EnsemblMetazoa" id="PHUM605150-RA">
    <property type="protein sequence ID" value="PHUM605150-PA"/>
    <property type="gene ID" value="PHUM605150"/>
</dbReference>
<dbReference type="VEuPathDB" id="VectorBase:PHUM605150"/>
<keyword evidence="7" id="KW-0539">Nucleus</keyword>
<dbReference type="Proteomes" id="UP000009046">
    <property type="component" value="Unassembled WGS sequence"/>
</dbReference>
<dbReference type="SMART" id="SM00225">
    <property type="entry name" value="BTB"/>
    <property type="match status" value="1"/>
</dbReference>
<dbReference type="Pfam" id="PF00651">
    <property type="entry name" value="BTB"/>
    <property type="match status" value="1"/>
</dbReference>
<evidence type="ECO:0000256" key="3">
    <source>
        <dbReference type="ARBA" id="ARBA00022782"/>
    </source>
</evidence>
<keyword evidence="9" id="KW-0479">Metal-binding</keyword>
<feature type="domain" description="BTB" evidence="11">
    <location>
        <begin position="32"/>
        <end position="97"/>
    </location>
</feature>
<dbReference type="SMART" id="SM00355">
    <property type="entry name" value="ZnF_C2H2"/>
    <property type="match status" value="2"/>
</dbReference>
<evidence type="ECO:0000256" key="6">
    <source>
        <dbReference type="ARBA" id="ARBA00023163"/>
    </source>
</evidence>
<dbReference type="GO" id="GO:0005634">
    <property type="term" value="C:nucleus"/>
    <property type="evidence" value="ECO:0007669"/>
    <property type="project" value="UniProtKB-SubCell"/>
</dbReference>